<sequence length="89" mass="10466">MFEDINICDSIIFVVSILIVAFVFTSTRETEKHVRFADNDIFTMLEETKKSIIKFVKNMFFKTHIENGILKTTKYTSDSSYSEFFETKD</sequence>
<keyword evidence="1" id="KW-0812">Transmembrane</keyword>
<protein>
    <submittedName>
        <fullName evidence="2">Uncharacterized protein</fullName>
    </submittedName>
</protein>
<reference evidence="2" key="1">
    <citation type="journal article" date="2020" name="Nature">
        <title>Giant virus diversity and host interactions through global metagenomics.</title>
        <authorList>
            <person name="Schulz F."/>
            <person name="Roux S."/>
            <person name="Paez-Espino D."/>
            <person name="Jungbluth S."/>
            <person name="Walsh D.A."/>
            <person name="Denef V.J."/>
            <person name="McMahon K.D."/>
            <person name="Konstantinidis K.T."/>
            <person name="Eloe-Fadrosh E.A."/>
            <person name="Kyrpides N.C."/>
            <person name="Woyke T."/>
        </authorList>
    </citation>
    <scope>NUCLEOTIDE SEQUENCE</scope>
    <source>
        <strain evidence="2">GVMAG-M-3300023184-182</strain>
    </source>
</reference>
<evidence type="ECO:0000313" key="2">
    <source>
        <dbReference type="EMBL" id="QHT85629.1"/>
    </source>
</evidence>
<proteinExistence type="predicted"/>
<organism evidence="2">
    <name type="scientific">viral metagenome</name>
    <dbReference type="NCBI Taxonomy" id="1070528"/>
    <lineage>
        <taxon>unclassified sequences</taxon>
        <taxon>metagenomes</taxon>
        <taxon>organismal metagenomes</taxon>
    </lineage>
</organism>
<keyword evidence="1" id="KW-0472">Membrane</keyword>
<name>A0A6C0HYL7_9ZZZZ</name>
<accession>A0A6C0HYL7</accession>
<evidence type="ECO:0000256" key="1">
    <source>
        <dbReference type="SAM" id="Phobius"/>
    </source>
</evidence>
<dbReference type="AlphaFoldDB" id="A0A6C0HYL7"/>
<keyword evidence="1" id="KW-1133">Transmembrane helix</keyword>
<dbReference type="EMBL" id="MN740043">
    <property type="protein sequence ID" value="QHT85629.1"/>
    <property type="molecule type" value="Genomic_DNA"/>
</dbReference>
<feature type="transmembrane region" description="Helical" evidence="1">
    <location>
        <begin position="7"/>
        <end position="25"/>
    </location>
</feature>